<dbReference type="PROSITE" id="PS50848">
    <property type="entry name" value="START"/>
    <property type="match status" value="1"/>
</dbReference>
<dbReference type="PANTHER" id="PTHR19308:SF14">
    <property type="entry name" value="START DOMAIN-CONTAINING PROTEIN"/>
    <property type="match status" value="1"/>
</dbReference>
<protein>
    <submittedName>
        <fullName evidence="2">Start domain protein, related</fullName>
        <ecNumber evidence="2">3.1.2.1</ecNumber>
    </submittedName>
</protein>
<gene>
    <name evidence="2" type="ORF">ENH_00003680</name>
</gene>
<dbReference type="InterPro" id="IPR051213">
    <property type="entry name" value="START_lipid_transfer"/>
</dbReference>
<dbReference type="EMBL" id="HG723042">
    <property type="protein sequence ID" value="CDJ65062.1"/>
    <property type="molecule type" value="Genomic_DNA"/>
</dbReference>
<evidence type="ECO:0000259" key="1">
    <source>
        <dbReference type="PROSITE" id="PS50848"/>
    </source>
</evidence>
<dbReference type="CDD" id="cd00177">
    <property type="entry name" value="START"/>
    <property type="match status" value="1"/>
</dbReference>
<dbReference type="VEuPathDB" id="ToxoDB:ENH_00003680"/>
<reference evidence="2" key="1">
    <citation type="submission" date="2013-10" db="EMBL/GenBank/DDBJ databases">
        <title>Genomic analysis of the causative agents of coccidiosis in chickens.</title>
        <authorList>
            <person name="Reid A.J."/>
            <person name="Blake D."/>
            <person name="Billington K."/>
            <person name="Browne H."/>
            <person name="Dunn M."/>
            <person name="Hung S."/>
            <person name="Kawahara F."/>
            <person name="Miranda-Saavedra D."/>
            <person name="Mourier T."/>
            <person name="Nagra H."/>
            <person name="Otto T.D."/>
            <person name="Rawlings N."/>
            <person name="Sanchez A."/>
            <person name="Sanders M."/>
            <person name="Subramaniam C."/>
            <person name="Tay Y."/>
            <person name="Dear P."/>
            <person name="Doerig C."/>
            <person name="Gruber A."/>
            <person name="Parkinson J."/>
            <person name="Shirley M."/>
            <person name="Wan K.L."/>
            <person name="Berriman M."/>
            <person name="Tomley F."/>
            <person name="Pain A."/>
        </authorList>
    </citation>
    <scope>NUCLEOTIDE SEQUENCE [LARGE SCALE GENOMIC DNA]</scope>
    <source>
        <strain evidence="2">Houghton</strain>
    </source>
</reference>
<keyword evidence="3" id="KW-1185">Reference proteome</keyword>
<dbReference type="Pfam" id="PF01852">
    <property type="entry name" value="START"/>
    <property type="match status" value="1"/>
</dbReference>
<dbReference type="GO" id="GO:0003986">
    <property type="term" value="F:acetyl-CoA hydrolase activity"/>
    <property type="evidence" value="ECO:0007669"/>
    <property type="project" value="UniProtKB-EC"/>
</dbReference>
<dbReference type="InterPro" id="IPR023393">
    <property type="entry name" value="START-like_dom_sf"/>
</dbReference>
<dbReference type="GO" id="GO:0005737">
    <property type="term" value="C:cytoplasm"/>
    <property type="evidence" value="ECO:0007669"/>
    <property type="project" value="UniProtKB-ARBA"/>
</dbReference>
<proteinExistence type="predicted"/>
<evidence type="ECO:0000313" key="3">
    <source>
        <dbReference type="Proteomes" id="UP000030754"/>
    </source>
</evidence>
<accession>U6MLH3</accession>
<evidence type="ECO:0000313" key="2">
    <source>
        <dbReference type="EMBL" id="CDJ65062.1"/>
    </source>
</evidence>
<sequence>MIYCLMKAPFPVSNRDFLQWRRTEEDPEAKIVRMLMRSADHPSMPERSGVVRAETLISGYIMQQKPDDENSSTLFILAQTDVRGLIPKVRLGWFAGWAQWIVNTTAARAPVGWVENLKKACKAYMKEHGNYVPPYNPTA</sequence>
<dbReference type="EC" id="3.1.2.1" evidence="2"/>
<dbReference type="Proteomes" id="UP000030754">
    <property type="component" value="Unassembled WGS sequence"/>
</dbReference>
<name>U6MLH3_9EIME</name>
<dbReference type="Gene3D" id="3.30.530.20">
    <property type="match status" value="1"/>
</dbReference>
<dbReference type="SUPFAM" id="SSF55961">
    <property type="entry name" value="Bet v1-like"/>
    <property type="match status" value="1"/>
</dbReference>
<keyword evidence="2" id="KW-0378">Hydrolase</keyword>
<organism evidence="2 3">
    <name type="scientific">Eimeria necatrix</name>
    <dbReference type="NCBI Taxonomy" id="51315"/>
    <lineage>
        <taxon>Eukaryota</taxon>
        <taxon>Sar</taxon>
        <taxon>Alveolata</taxon>
        <taxon>Apicomplexa</taxon>
        <taxon>Conoidasida</taxon>
        <taxon>Coccidia</taxon>
        <taxon>Eucoccidiorida</taxon>
        <taxon>Eimeriorina</taxon>
        <taxon>Eimeriidae</taxon>
        <taxon>Eimeria</taxon>
    </lineage>
</organism>
<dbReference type="GeneID" id="25470562"/>
<dbReference type="OrthoDB" id="5403181at2759"/>
<reference evidence="2" key="2">
    <citation type="submission" date="2013-10" db="EMBL/GenBank/DDBJ databases">
        <authorList>
            <person name="Aslett M."/>
        </authorList>
    </citation>
    <scope>NUCLEOTIDE SEQUENCE [LARGE SCALE GENOMIC DNA]</scope>
    <source>
        <strain evidence="2">Houghton</strain>
    </source>
</reference>
<feature type="domain" description="START" evidence="1">
    <location>
        <begin position="1"/>
        <end position="126"/>
    </location>
</feature>
<dbReference type="AlphaFoldDB" id="U6MLH3"/>
<dbReference type="InterPro" id="IPR002913">
    <property type="entry name" value="START_lipid-bd_dom"/>
</dbReference>
<dbReference type="PANTHER" id="PTHR19308">
    <property type="entry name" value="PHOSPHATIDYLCHOLINE TRANSFER PROTEIN"/>
    <property type="match status" value="1"/>
</dbReference>
<dbReference type="GO" id="GO:0008289">
    <property type="term" value="F:lipid binding"/>
    <property type="evidence" value="ECO:0007669"/>
    <property type="project" value="InterPro"/>
</dbReference>
<dbReference type="RefSeq" id="XP_013433529.1">
    <property type="nucleotide sequence ID" value="XM_013578075.1"/>
</dbReference>